<evidence type="ECO:0000313" key="2">
    <source>
        <dbReference type="WBParaSite" id="PgR087_g006_t01"/>
    </source>
</evidence>
<protein>
    <submittedName>
        <fullName evidence="2">Uncharacterized protein</fullName>
    </submittedName>
</protein>
<proteinExistence type="predicted"/>
<dbReference type="Proteomes" id="UP000887569">
    <property type="component" value="Unplaced"/>
</dbReference>
<reference evidence="2" key="1">
    <citation type="submission" date="2022-11" db="UniProtKB">
        <authorList>
            <consortium name="WormBaseParasite"/>
        </authorList>
    </citation>
    <scope>IDENTIFICATION</scope>
</reference>
<dbReference type="AlphaFoldDB" id="A0A915C462"/>
<evidence type="ECO:0000313" key="1">
    <source>
        <dbReference type="Proteomes" id="UP000887569"/>
    </source>
</evidence>
<sequence>MRFSSVRFLVQFSYISPLSVFLNKSHMDRRKMAVRNIIKPVFGFKLFKSNTGLEEANIASPLILYANLRGLIFRTLQLFLRIFSENCFVQS</sequence>
<organism evidence="1 2">
    <name type="scientific">Parascaris univalens</name>
    <name type="common">Nematode worm</name>
    <dbReference type="NCBI Taxonomy" id="6257"/>
    <lineage>
        <taxon>Eukaryota</taxon>
        <taxon>Metazoa</taxon>
        <taxon>Ecdysozoa</taxon>
        <taxon>Nematoda</taxon>
        <taxon>Chromadorea</taxon>
        <taxon>Rhabditida</taxon>
        <taxon>Spirurina</taxon>
        <taxon>Ascaridomorpha</taxon>
        <taxon>Ascaridoidea</taxon>
        <taxon>Ascarididae</taxon>
        <taxon>Parascaris</taxon>
    </lineage>
</organism>
<accession>A0A915C462</accession>
<name>A0A915C462_PARUN</name>
<keyword evidence="1" id="KW-1185">Reference proteome</keyword>
<dbReference type="WBParaSite" id="PgR087_g006_t01">
    <property type="protein sequence ID" value="PgR087_g006_t01"/>
    <property type="gene ID" value="PgR087_g006"/>
</dbReference>